<reference evidence="1 2" key="1">
    <citation type="submission" date="2018-01" db="EMBL/GenBank/DDBJ databases">
        <title>Genomic Encyclopedia of Type Strains, Phase I: the one thousand microbial genomes (KMG-I) project.</title>
        <authorList>
            <person name="Goeker M."/>
        </authorList>
    </citation>
    <scope>NUCLEOTIDE SEQUENCE [LARGE SCALE GENOMIC DNA]</scope>
    <source>
        <strain evidence="1 2">DSM 17960</strain>
    </source>
</reference>
<sequence>MDEKINEEYLLVLKKNSENLIFVDYENIVNPILSEQIEFNSFFSKSSSTLKELISLIDDSKYLEKLYFFHKYCVSLIGTYQQKLFSKTEIIKQIKTHIDLFELKSRNEENFNEYEAVSEYLQEIKNEFEIRFKSYAINISYKKCIEDINIISFSHRSAGWSNPIYNLNENFSIEIKTNFGFGNSSYFYTIIKYKNIEITPFSDWINYEHAKFSEIVRYTRIYTRYIKHLKYNSYKPNIENYYWEDAMTFAKDACNLSITDESKFIEKYILDECEEMVYGLENIFLKDKFNFIDRETNGHYEVNKKGHYLMEFRGEKISGSLEFVNKILAFRDITKVDIFITRLENCNKKIQPYLLKEIETIKDELNVLQKEFEPLKPIYKELSIKDENYNNEFLKIKREIIKNCREKGIEFDEILYFYKKNTSFPEYEEFHEEFKIISEKYNKLNQTISNLNLVFSKIKEYETNIQKYFSKEK</sequence>
<accession>A0A2S4N4C7</accession>
<dbReference type="Proteomes" id="UP000237056">
    <property type="component" value="Unassembled WGS sequence"/>
</dbReference>
<evidence type="ECO:0000313" key="1">
    <source>
        <dbReference type="EMBL" id="POS00535.1"/>
    </source>
</evidence>
<dbReference type="EMBL" id="PQNY01000072">
    <property type="protein sequence ID" value="POS00535.1"/>
    <property type="molecule type" value="Genomic_DNA"/>
</dbReference>
<dbReference type="RefSeq" id="WP_103727236.1">
    <property type="nucleotide sequence ID" value="NZ_PQNY01000072.1"/>
</dbReference>
<organism evidence="1 2">
    <name type="scientific">Flavobacterium croceum DSM 17960</name>
    <dbReference type="NCBI Taxonomy" id="1121886"/>
    <lineage>
        <taxon>Bacteria</taxon>
        <taxon>Pseudomonadati</taxon>
        <taxon>Bacteroidota</taxon>
        <taxon>Flavobacteriia</taxon>
        <taxon>Flavobacteriales</taxon>
        <taxon>Flavobacteriaceae</taxon>
        <taxon>Flavobacterium</taxon>
    </lineage>
</organism>
<evidence type="ECO:0000313" key="2">
    <source>
        <dbReference type="Proteomes" id="UP000237056"/>
    </source>
</evidence>
<comment type="caution">
    <text evidence="1">The sequence shown here is derived from an EMBL/GenBank/DDBJ whole genome shotgun (WGS) entry which is preliminary data.</text>
</comment>
<name>A0A2S4N4C7_9FLAO</name>
<dbReference type="OrthoDB" id="797350at2"/>
<protein>
    <submittedName>
        <fullName evidence="1">Uncharacterized protein</fullName>
    </submittedName>
</protein>
<gene>
    <name evidence="1" type="ORF">Q361_1721</name>
</gene>
<proteinExistence type="predicted"/>
<dbReference type="AlphaFoldDB" id="A0A2S4N4C7"/>
<keyword evidence="2" id="KW-1185">Reference proteome</keyword>